<dbReference type="EMBL" id="MPUH01000243">
    <property type="protein sequence ID" value="OMJ85249.1"/>
    <property type="molecule type" value="Genomic_DNA"/>
</dbReference>
<proteinExistence type="predicted"/>
<dbReference type="Proteomes" id="UP000187209">
    <property type="component" value="Unassembled WGS sequence"/>
</dbReference>
<comment type="caution">
    <text evidence="1">The sequence shown here is derived from an EMBL/GenBank/DDBJ whole genome shotgun (WGS) entry which is preliminary data.</text>
</comment>
<sequence length="154" mass="17977">MDNYRNPTPCSNSFLQETEYNSDIDSEIRREIDYKYNRSKVNSNYVFPRNHGFALKSKIILKRPNKSKDPKYINKIKDIHPNQTYINSTKKLPGLGNNTITHIKTSTVLYKPKHRRIISDTSIMPDKYKDSPYLKSAFILPKVRSIKRGITLVV</sequence>
<accession>A0A1R2C8C3</accession>
<evidence type="ECO:0000313" key="2">
    <source>
        <dbReference type="Proteomes" id="UP000187209"/>
    </source>
</evidence>
<evidence type="ECO:0000313" key="1">
    <source>
        <dbReference type="EMBL" id="OMJ85249.1"/>
    </source>
</evidence>
<gene>
    <name evidence="1" type="ORF">SteCoe_13485</name>
</gene>
<keyword evidence="2" id="KW-1185">Reference proteome</keyword>
<reference evidence="1 2" key="1">
    <citation type="submission" date="2016-11" db="EMBL/GenBank/DDBJ databases">
        <title>The macronuclear genome of Stentor coeruleus: a giant cell with tiny introns.</title>
        <authorList>
            <person name="Slabodnick M."/>
            <person name="Ruby J.G."/>
            <person name="Reiff S.B."/>
            <person name="Swart E.C."/>
            <person name="Gosai S."/>
            <person name="Prabakaran S."/>
            <person name="Witkowska E."/>
            <person name="Larue G.E."/>
            <person name="Fisher S."/>
            <person name="Freeman R.M."/>
            <person name="Gunawardena J."/>
            <person name="Chu W."/>
            <person name="Stover N.A."/>
            <person name="Gregory B.D."/>
            <person name="Nowacki M."/>
            <person name="Derisi J."/>
            <person name="Roy S.W."/>
            <person name="Marshall W.F."/>
            <person name="Sood P."/>
        </authorList>
    </citation>
    <scope>NUCLEOTIDE SEQUENCE [LARGE SCALE GENOMIC DNA]</scope>
    <source>
        <strain evidence="1">WM001</strain>
    </source>
</reference>
<protein>
    <submittedName>
        <fullName evidence="1">Uncharacterized protein</fullName>
    </submittedName>
</protein>
<dbReference type="AlphaFoldDB" id="A0A1R2C8C3"/>
<name>A0A1R2C8C3_9CILI</name>
<dbReference type="OrthoDB" id="323103at2759"/>
<organism evidence="1 2">
    <name type="scientific">Stentor coeruleus</name>
    <dbReference type="NCBI Taxonomy" id="5963"/>
    <lineage>
        <taxon>Eukaryota</taxon>
        <taxon>Sar</taxon>
        <taxon>Alveolata</taxon>
        <taxon>Ciliophora</taxon>
        <taxon>Postciliodesmatophora</taxon>
        <taxon>Heterotrichea</taxon>
        <taxon>Heterotrichida</taxon>
        <taxon>Stentoridae</taxon>
        <taxon>Stentor</taxon>
    </lineage>
</organism>